<comment type="caution">
    <text evidence="2">The sequence shown here is derived from an EMBL/GenBank/DDBJ whole genome shotgun (WGS) entry which is preliminary data.</text>
</comment>
<accession>A0A5S4VAR6</accession>
<dbReference type="InterPro" id="IPR032710">
    <property type="entry name" value="NTF2-like_dom_sf"/>
</dbReference>
<dbReference type="Proteomes" id="UP000325243">
    <property type="component" value="Unassembled WGS sequence"/>
</dbReference>
<reference evidence="2 3" key="1">
    <citation type="submission" date="2019-08" db="EMBL/GenBank/DDBJ databases">
        <authorList>
            <person name="Hu J."/>
        </authorList>
    </citation>
    <scope>NUCLEOTIDE SEQUENCE [LARGE SCALE GENOMIC DNA]</scope>
    <source>
        <strain evidence="2 3">NEAU-184</strain>
    </source>
</reference>
<dbReference type="InterPro" id="IPR009959">
    <property type="entry name" value="Cyclase_SnoaL-like"/>
</dbReference>
<dbReference type="Pfam" id="PF07366">
    <property type="entry name" value="SnoaL"/>
    <property type="match status" value="1"/>
</dbReference>
<keyword evidence="3" id="KW-1185">Reference proteome</keyword>
<dbReference type="PANTHER" id="PTHR38436:SF1">
    <property type="entry name" value="ESTER CYCLASE"/>
    <property type="match status" value="1"/>
</dbReference>
<dbReference type="PANTHER" id="PTHR38436">
    <property type="entry name" value="POLYKETIDE CYCLASE SNOAL-LIKE DOMAIN"/>
    <property type="match status" value="1"/>
</dbReference>
<evidence type="ECO:0000313" key="3">
    <source>
        <dbReference type="Proteomes" id="UP000325243"/>
    </source>
</evidence>
<gene>
    <name evidence="2" type="ORF">FYC51_18740</name>
</gene>
<dbReference type="EMBL" id="VSSB01000002">
    <property type="protein sequence ID" value="TYL51155.1"/>
    <property type="molecule type" value="Genomic_DNA"/>
</dbReference>
<feature type="compositionally biased region" description="Basic residues" evidence="1">
    <location>
        <begin position="10"/>
        <end position="26"/>
    </location>
</feature>
<protein>
    <submittedName>
        <fullName evidence="2">Ester cyclase</fullName>
    </submittedName>
</protein>
<dbReference type="AlphaFoldDB" id="A0A5S4VAR6"/>
<organism evidence="2 3">
    <name type="scientific">Agromyces mariniharenae</name>
    <dbReference type="NCBI Taxonomy" id="2604423"/>
    <lineage>
        <taxon>Bacteria</taxon>
        <taxon>Bacillati</taxon>
        <taxon>Actinomycetota</taxon>
        <taxon>Actinomycetes</taxon>
        <taxon>Micrococcales</taxon>
        <taxon>Microbacteriaceae</taxon>
        <taxon>Agromyces</taxon>
    </lineage>
</organism>
<evidence type="ECO:0000313" key="2">
    <source>
        <dbReference type="EMBL" id="TYL51155.1"/>
    </source>
</evidence>
<feature type="region of interest" description="Disordered" evidence="1">
    <location>
        <begin position="1"/>
        <end position="35"/>
    </location>
</feature>
<dbReference type="SUPFAM" id="SSF54427">
    <property type="entry name" value="NTF2-like"/>
    <property type="match status" value="1"/>
</dbReference>
<evidence type="ECO:0000256" key="1">
    <source>
        <dbReference type="SAM" id="MobiDB-lite"/>
    </source>
</evidence>
<proteinExistence type="predicted"/>
<dbReference type="Gene3D" id="3.10.450.50">
    <property type="match status" value="1"/>
</dbReference>
<name>A0A5S4VAR6_9MICO</name>
<dbReference type="GO" id="GO:0030638">
    <property type="term" value="P:polyketide metabolic process"/>
    <property type="evidence" value="ECO:0007669"/>
    <property type="project" value="InterPro"/>
</dbReference>
<sequence length="171" mass="18113">MPAGPTRHSSAGRRRSSRAGPPRRTHGVGTADVTDSHESHAIAARFYEAINSGALDDLDAICSPDLLGHGGAGSDLAALKTSIGAFISAFPDLIITPRHVVAEGDLVSTWLRYEGRHHGEFAGVPATGRAVRFAAWDLMLIRDGRVAEITQYCDLFTLMNQIGALPTTAPA</sequence>